<reference evidence="2" key="2">
    <citation type="submission" date="2015-01" db="EMBL/GenBank/DDBJ databases">
        <title>Evolutionary Origins and Diversification of the Mycorrhizal Mutualists.</title>
        <authorList>
            <consortium name="DOE Joint Genome Institute"/>
            <consortium name="Mycorrhizal Genomics Consortium"/>
            <person name="Kohler A."/>
            <person name="Kuo A."/>
            <person name="Nagy L.G."/>
            <person name="Floudas D."/>
            <person name="Copeland A."/>
            <person name="Barry K.W."/>
            <person name="Cichocki N."/>
            <person name="Veneault-Fourrey C."/>
            <person name="LaButti K."/>
            <person name="Lindquist E.A."/>
            <person name="Lipzen A."/>
            <person name="Lundell T."/>
            <person name="Morin E."/>
            <person name="Murat C."/>
            <person name="Riley R."/>
            <person name="Ohm R."/>
            <person name="Sun H."/>
            <person name="Tunlid A."/>
            <person name="Henrissat B."/>
            <person name="Grigoriev I.V."/>
            <person name="Hibbett D.S."/>
            <person name="Martin F."/>
        </authorList>
    </citation>
    <scope>NUCLEOTIDE SEQUENCE [LARGE SCALE GENOMIC DNA]</scope>
    <source>
        <strain evidence="2">441</strain>
    </source>
</reference>
<dbReference type="Proteomes" id="UP000054018">
    <property type="component" value="Unassembled WGS sequence"/>
</dbReference>
<protein>
    <recommendedName>
        <fullName evidence="3">Reverse transcriptase domain-containing protein</fullName>
    </recommendedName>
</protein>
<sequence>IRQSELQGIKIPNMTEPIKVTLFANDTLVYTTEKDNLQTLDLILDDFCTASTAKFNQDKTEILPIGAPDFRQKLIMTRKINSYTFTEGKAIIKDRQPMRTLGAWIGNNIKIDDQWDKILEKQKIKLRMPSCPTLRGKELLSKSLIQSRALYLATVNNMPQSVEIEMSNLIKSFLWNNKKHGLIDKSYTYAPINKGGLNVPNL</sequence>
<keyword evidence="2" id="KW-1185">Reference proteome</keyword>
<dbReference type="AlphaFoldDB" id="A0A0C9ZIV6"/>
<evidence type="ECO:0008006" key="3">
    <source>
        <dbReference type="Google" id="ProtNLM"/>
    </source>
</evidence>
<organism evidence="1 2">
    <name type="scientific">Pisolithus microcarpus 441</name>
    <dbReference type="NCBI Taxonomy" id="765257"/>
    <lineage>
        <taxon>Eukaryota</taxon>
        <taxon>Fungi</taxon>
        <taxon>Dikarya</taxon>
        <taxon>Basidiomycota</taxon>
        <taxon>Agaricomycotina</taxon>
        <taxon>Agaricomycetes</taxon>
        <taxon>Agaricomycetidae</taxon>
        <taxon>Boletales</taxon>
        <taxon>Sclerodermatineae</taxon>
        <taxon>Pisolithaceae</taxon>
        <taxon>Pisolithus</taxon>
    </lineage>
</organism>
<dbReference type="OrthoDB" id="2205812at2759"/>
<feature type="non-terminal residue" evidence="1">
    <location>
        <position position="1"/>
    </location>
</feature>
<proteinExistence type="predicted"/>
<accession>A0A0C9ZIV6</accession>
<evidence type="ECO:0000313" key="1">
    <source>
        <dbReference type="EMBL" id="KIK19898.1"/>
    </source>
</evidence>
<evidence type="ECO:0000313" key="2">
    <source>
        <dbReference type="Proteomes" id="UP000054018"/>
    </source>
</evidence>
<name>A0A0C9ZIV6_9AGAM</name>
<dbReference type="HOGENOM" id="CLU_077575_1_0_1"/>
<dbReference type="STRING" id="765257.A0A0C9ZIV6"/>
<gene>
    <name evidence="1" type="ORF">PISMIDRAFT_106750</name>
</gene>
<reference evidence="1 2" key="1">
    <citation type="submission" date="2014-04" db="EMBL/GenBank/DDBJ databases">
        <authorList>
            <consortium name="DOE Joint Genome Institute"/>
            <person name="Kuo A."/>
            <person name="Kohler A."/>
            <person name="Costa M.D."/>
            <person name="Nagy L.G."/>
            <person name="Floudas D."/>
            <person name="Copeland A."/>
            <person name="Barry K.W."/>
            <person name="Cichocki N."/>
            <person name="Veneault-Fourrey C."/>
            <person name="LaButti K."/>
            <person name="Lindquist E.A."/>
            <person name="Lipzen A."/>
            <person name="Lundell T."/>
            <person name="Morin E."/>
            <person name="Murat C."/>
            <person name="Sun H."/>
            <person name="Tunlid A."/>
            <person name="Henrissat B."/>
            <person name="Grigoriev I.V."/>
            <person name="Hibbett D.S."/>
            <person name="Martin F."/>
            <person name="Nordberg H.P."/>
            <person name="Cantor M.N."/>
            <person name="Hua S.X."/>
        </authorList>
    </citation>
    <scope>NUCLEOTIDE SEQUENCE [LARGE SCALE GENOMIC DNA]</scope>
    <source>
        <strain evidence="1 2">441</strain>
    </source>
</reference>
<dbReference type="EMBL" id="KN833775">
    <property type="protein sequence ID" value="KIK19898.1"/>
    <property type="molecule type" value="Genomic_DNA"/>
</dbReference>